<feature type="transmembrane region" description="Helical" evidence="2">
    <location>
        <begin position="307"/>
        <end position="328"/>
    </location>
</feature>
<keyword evidence="2" id="KW-0472">Membrane</keyword>
<organism evidence="4 5">
    <name type="scientific">Frondihabitans cladoniiphilus</name>
    <dbReference type="NCBI Taxonomy" id="715785"/>
    <lineage>
        <taxon>Bacteria</taxon>
        <taxon>Bacillati</taxon>
        <taxon>Actinomycetota</taxon>
        <taxon>Actinomycetes</taxon>
        <taxon>Micrococcales</taxon>
        <taxon>Microbacteriaceae</taxon>
        <taxon>Frondihabitans</taxon>
    </lineage>
</organism>
<gene>
    <name evidence="4" type="ORF">GCM10025780_36690</name>
</gene>
<evidence type="ECO:0000313" key="5">
    <source>
        <dbReference type="Proteomes" id="UP001501295"/>
    </source>
</evidence>
<dbReference type="Pfam" id="PF25231">
    <property type="entry name" value="DUF7847"/>
    <property type="match status" value="1"/>
</dbReference>
<feature type="domain" description="DUF7847" evidence="3">
    <location>
        <begin position="167"/>
        <end position="388"/>
    </location>
</feature>
<comment type="caution">
    <text evidence="4">The sequence shown here is derived from an EMBL/GenBank/DDBJ whole genome shotgun (WGS) entry which is preliminary data.</text>
</comment>
<accession>A0ABP8WEL4</accession>
<evidence type="ECO:0000313" key="4">
    <source>
        <dbReference type="EMBL" id="GAA4686624.1"/>
    </source>
</evidence>
<feature type="transmembrane region" description="Helical" evidence="2">
    <location>
        <begin position="166"/>
        <end position="195"/>
    </location>
</feature>
<feature type="transmembrane region" description="Helical" evidence="2">
    <location>
        <begin position="252"/>
        <end position="275"/>
    </location>
</feature>
<protein>
    <recommendedName>
        <fullName evidence="3">DUF7847 domain-containing protein</fullName>
    </recommendedName>
</protein>
<feature type="transmembrane region" description="Helical" evidence="2">
    <location>
        <begin position="124"/>
        <end position="146"/>
    </location>
</feature>
<dbReference type="InterPro" id="IPR057169">
    <property type="entry name" value="DUF7847"/>
</dbReference>
<feature type="transmembrane region" description="Helical" evidence="2">
    <location>
        <begin position="366"/>
        <end position="388"/>
    </location>
</feature>
<keyword evidence="5" id="KW-1185">Reference proteome</keyword>
<feature type="transmembrane region" description="Helical" evidence="2">
    <location>
        <begin position="216"/>
        <end position="246"/>
    </location>
</feature>
<dbReference type="EMBL" id="BAABLM010000012">
    <property type="protein sequence ID" value="GAA4686624.1"/>
    <property type="molecule type" value="Genomic_DNA"/>
</dbReference>
<sequence>MVDVNDESGGTMSDDTPAGWAAPGGGGWAAPAGGEPVPPSAPEGRPQPQAQPPQYPAPQQYPAPGQYPQPPQYQRAPFAGPPPGWAPPPKPGLVPLRPLTLGDILGASFRVFRRNPRTTFGTSLLFQAVVLLVTLGVGAGIGVTAYTTLSSALPQDRDAAVPGVLAGALGALLLPLVLTIAVSAILQGLFVLETSHQVVGEKMRLGGLLRQARGRLGALVGWVLLLIAAFAVLTAVIIGLIALLAITGGTAGVVFSVIVGLVGFFGVIALAVWILTKTALVPSILVLERLTLGRAIARSWRLTRRSFWRTFGIIALTIVIVQVASSVVSAPLSFLGQIGGGLLSPNGDLDTAALGPLIATSLAGQVVNLIFGAIGAVIEAAAIALVYIDLRIRREGLDLDLVRYVELRSQGVQPLPEPYRTPASPEQSTPPGMPPSTAPGVPPSVPPAPGAPWR</sequence>
<feature type="compositionally biased region" description="Pro residues" evidence="1">
    <location>
        <begin position="79"/>
        <end position="91"/>
    </location>
</feature>
<evidence type="ECO:0000259" key="3">
    <source>
        <dbReference type="Pfam" id="PF25231"/>
    </source>
</evidence>
<evidence type="ECO:0000256" key="2">
    <source>
        <dbReference type="SAM" id="Phobius"/>
    </source>
</evidence>
<feature type="region of interest" description="Disordered" evidence="1">
    <location>
        <begin position="413"/>
        <end position="454"/>
    </location>
</feature>
<evidence type="ECO:0000256" key="1">
    <source>
        <dbReference type="SAM" id="MobiDB-lite"/>
    </source>
</evidence>
<keyword evidence="2" id="KW-1133">Transmembrane helix</keyword>
<feature type="compositionally biased region" description="Pro residues" evidence="1">
    <location>
        <begin position="431"/>
        <end position="454"/>
    </location>
</feature>
<feature type="compositionally biased region" description="Pro residues" evidence="1">
    <location>
        <begin position="49"/>
        <end position="71"/>
    </location>
</feature>
<dbReference type="Proteomes" id="UP001501295">
    <property type="component" value="Unassembled WGS sequence"/>
</dbReference>
<keyword evidence="2" id="KW-0812">Transmembrane</keyword>
<dbReference type="RefSeq" id="WP_345377398.1">
    <property type="nucleotide sequence ID" value="NZ_BAABLM010000012.1"/>
</dbReference>
<name>A0ABP8WEL4_9MICO</name>
<proteinExistence type="predicted"/>
<feature type="region of interest" description="Disordered" evidence="1">
    <location>
        <begin position="1"/>
        <end position="91"/>
    </location>
</feature>
<reference evidence="5" key="1">
    <citation type="journal article" date="2019" name="Int. J. Syst. Evol. Microbiol.">
        <title>The Global Catalogue of Microorganisms (GCM) 10K type strain sequencing project: providing services to taxonomists for standard genome sequencing and annotation.</title>
        <authorList>
            <consortium name="The Broad Institute Genomics Platform"/>
            <consortium name="The Broad Institute Genome Sequencing Center for Infectious Disease"/>
            <person name="Wu L."/>
            <person name="Ma J."/>
        </authorList>
    </citation>
    <scope>NUCLEOTIDE SEQUENCE [LARGE SCALE GENOMIC DNA]</scope>
    <source>
        <strain evidence="5">JCM 18956</strain>
    </source>
</reference>